<evidence type="ECO:0000256" key="1">
    <source>
        <dbReference type="SAM" id="Phobius"/>
    </source>
</evidence>
<feature type="transmembrane region" description="Helical" evidence="1">
    <location>
        <begin position="187"/>
        <end position="208"/>
    </location>
</feature>
<keyword evidence="1" id="KW-0472">Membrane</keyword>
<feature type="transmembrane region" description="Helical" evidence="1">
    <location>
        <begin position="6"/>
        <end position="22"/>
    </location>
</feature>
<keyword evidence="1" id="KW-1133">Transmembrane helix</keyword>
<proteinExistence type="predicted"/>
<feature type="transmembrane region" description="Helical" evidence="1">
    <location>
        <begin position="122"/>
        <end position="143"/>
    </location>
</feature>
<feature type="transmembrane region" description="Helical" evidence="1">
    <location>
        <begin position="95"/>
        <end position="116"/>
    </location>
</feature>
<comment type="caution">
    <text evidence="2">The sequence shown here is derived from an EMBL/GenBank/DDBJ whole genome shotgun (WGS) entry which is preliminary data.</text>
</comment>
<feature type="transmembrane region" description="Helical" evidence="1">
    <location>
        <begin position="164"/>
        <end position="181"/>
    </location>
</feature>
<evidence type="ECO:0000313" key="3">
    <source>
        <dbReference type="Proteomes" id="UP000297891"/>
    </source>
</evidence>
<accession>A0A5F1Z5I8</accession>
<evidence type="ECO:0000313" key="2">
    <source>
        <dbReference type="EMBL" id="TGK92674.1"/>
    </source>
</evidence>
<organism evidence="2 3">
    <name type="scientific">Leptospira brenneri</name>
    <dbReference type="NCBI Taxonomy" id="2023182"/>
    <lineage>
        <taxon>Bacteria</taxon>
        <taxon>Pseudomonadati</taxon>
        <taxon>Spirochaetota</taxon>
        <taxon>Spirochaetia</taxon>
        <taxon>Leptospirales</taxon>
        <taxon>Leptospiraceae</taxon>
        <taxon>Leptospira</taxon>
    </lineage>
</organism>
<name>A0A5F1Z5I8_9LEPT</name>
<feature type="transmembrane region" description="Helical" evidence="1">
    <location>
        <begin position="239"/>
        <end position="257"/>
    </location>
</feature>
<protein>
    <submittedName>
        <fullName evidence="2">Uncharacterized protein</fullName>
    </submittedName>
</protein>
<dbReference type="Proteomes" id="UP000297891">
    <property type="component" value="Unassembled WGS sequence"/>
</dbReference>
<feature type="transmembrane region" description="Helical" evidence="1">
    <location>
        <begin position="67"/>
        <end position="83"/>
    </location>
</feature>
<keyword evidence="3" id="KW-1185">Reference proteome</keyword>
<dbReference type="EMBL" id="RQFP01000009">
    <property type="protein sequence ID" value="TGK92674.1"/>
    <property type="molecule type" value="Genomic_DNA"/>
</dbReference>
<feature type="transmembrane region" description="Helical" evidence="1">
    <location>
        <begin position="34"/>
        <end position="55"/>
    </location>
</feature>
<dbReference type="OrthoDB" id="342170at2"/>
<keyword evidence="1" id="KW-0812">Transmembrane</keyword>
<gene>
    <name evidence="2" type="ORF">EHQ30_12540</name>
</gene>
<dbReference type="RefSeq" id="WP_135677000.1">
    <property type="nucleotide sequence ID" value="NZ_RQFP01000009.1"/>
</dbReference>
<sequence>MNLVETEFLFCILSGFFLFHSLSRIVDDGNRSDLIFRWVTISIFGFIITESLNKWGIRSDLWNTDSIFAYITKSNLILFLSYSSLEERIFNLKPFFRIFVSVFLYSFWVSVLYGIHFFQNTILVQDNTLILPFAIALGAFLWTREMFWTGEDKRNLSLGEDSSRFVYLSFFPATFLVFSPWKEDVHFYHQVSTILMYGISSFVGFLIVSKFKKEMVPFSSEIGIWIGGFAFSSSLGAEIVVVLPLAMLSGIFGRLLYSYLSRLAWSESGIRGVVSFLYPSILGIFLPFLLLEPSGWVHSPYVLLGVQVLYFLSFYLVASLSFGIILLIKQK</sequence>
<feature type="transmembrane region" description="Helical" evidence="1">
    <location>
        <begin position="269"/>
        <end position="290"/>
    </location>
</feature>
<reference evidence="2" key="1">
    <citation type="journal article" date="2019" name="PLoS Negl. Trop. Dis.">
        <title>Revisiting the worldwide diversity of Leptospira species in the environment.</title>
        <authorList>
            <person name="Vincent A.T."/>
            <person name="Schiettekatte O."/>
            <person name="Bourhy P."/>
            <person name="Veyrier F.J."/>
            <person name="Picardeau M."/>
        </authorList>
    </citation>
    <scope>NUCLEOTIDE SEQUENCE [LARGE SCALE GENOMIC DNA]</scope>
    <source>
        <strain evidence="2">201800277</strain>
    </source>
</reference>
<feature type="transmembrane region" description="Helical" evidence="1">
    <location>
        <begin position="302"/>
        <end position="328"/>
    </location>
</feature>
<dbReference type="AlphaFoldDB" id="A0A5F1Z5I8"/>